<dbReference type="EMBL" id="WJBH02000006">
    <property type="protein sequence ID" value="KAI9556582.1"/>
    <property type="molecule type" value="Genomic_DNA"/>
</dbReference>
<evidence type="ECO:0000256" key="4">
    <source>
        <dbReference type="SAM" id="Phobius"/>
    </source>
</evidence>
<sequence length="516" mass="59136">MRIQYIPECFLLLLFVTSSIEAYNILVLTPITSPSHSFVFKPLVEGLVERGHFVTYWNGLQSSKSSLSESSGNLRLLMSPNLFTLFFRLPRILMNYCRVVYEDTVFHQLINSKERYDLIIVDGFANDCILFLAEVLDVPFVYLSCLAPPPWLLYQIGSPLALEQFPNPVGHRDRMNLWQRMFNSVTTPLGIYFHRWLVLPLIEHVASQTLGINNLTSIVDIENRYLSLMLVNSHFSVNYHLPTASAVVEVGGIHMAGKQESTKLSKELASFLDDSGDAGFIIISFGSMIRSDGLPKEFRRIFMSTFARLQQRVVWKWENDSIFDEDGGKIPSNVKTISWLPQRELLKHPKVRLFISHGGLLSQFETVYYGVPSICLPIWADHPINAQKSEDDGYAIRINWDDLTEEKLYNAIQLILTNPRYSQRVKQVFALMHDQIDNPLDRAIYWIEYVIRHQGAPHLRNASRDLALPQRALLDVLLILSVAMISAAYFALCLGRFCYSQCRRKKVPVDANKKKN</sequence>
<feature type="signal peptide" evidence="5">
    <location>
        <begin position="1"/>
        <end position="22"/>
    </location>
</feature>
<dbReference type="InterPro" id="IPR050271">
    <property type="entry name" value="UDP-glycosyltransferase"/>
</dbReference>
<dbReference type="CDD" id="cd03784">
    <property type="entry name" value="GT1_Gtf-like"/>
    <property type="match status" value="1"/>
</dbReference>
<evidence type="ECO:0000313" key="6">
    <source>
        <dbReference type="EMBL" id="KAI9556582.1"/>
    </source>
</evidence>
<keyword evidence="3" id="KW-0808">Transferase</keyword>
<keyword evidence="4" id="KW-1133">Transmembrane helix</keyword>
<gene>
    <name evidence="6" type="ORF">GHT06_016372</name>
</gene>
<feature type="transmembrane region" description="Helical" evidence="4">
    <location>
        <begin position="476"/>
        <end position="499"/>
    </location>
</feature>
<dbReference type="PANTHER" id="PTHR48043">
    <property type="entry name" value="EG:EG0003.4 PROTEIN-RELATED"/>
    <property type="match status" value="1"/>
</dbReference>
<reference evidence="6 7" key="1">
    <citation type="submission" date="2022-05" db="EMBL/GenBank/DDBJ databases">
        <title>A multi-omics perspective on studying reproductive biology in Daphnia sinensis.</title>
        <authorList>
            <person name="Jia J."/>
        </authorList>
    </citation>
    <scope>NUCLEOTIDE SEQUENCE [LARGE SCALE GENOMIC DNA]</scope>
    <source>
        <strain evidence="6 7">WSL</strain>
    </source>
</reference>
<dbReference type="Gene3D" id="3.40.50.2000">
    <property type="entry name" value="Glycogen Phosphorylase B"/>
    <property type="match status" value="2"/>
</dbReference>
<comment type="similarity">
    <text evidence="1">Belongs to the UDP-glycosyltransferase family.</text>
</comment>
<accession>A0AAD5KQ51</accession>
<dbReference type="AlphaFoldDB" id="A0AAD5KQ51"/>
<dbReference type="PANTHER" id="PTHR48043:SF159">
    <property type="entry name" value="EG:EG0003.4 PROTEIN-RELATED"/>
    <property type="match status" value="1"/>
</dbReference>
<evidence type="ECO:0000256" key="5">
    <source>
        <dbReference type="SAM" id="SignalP"/>
    </source>
</evidence>
<keyword evidence="4" id="KW-0812">Transmembrane</keyword>
<evidence type="ECO:0000256" key="2">
    <source>
        <dbReference type="ARBA" id="ARBA00022676"/>
    </source>
</evidence>
<dbReference type="InterPro" id="IPR002213">
    <property type="entry name" value="UDP_glucos_trans"/>
</dbReference>
<keyword evidence="2" id="KW-0328">Glycosyltransferase</keyword>
<keyword evidence="4" id="KW-0472">Membrane</keyword>
<dbReference type="GO" id="GO:0008194">
    <property type="term" value="F:UDP-glycosyltransferase activity"/>
    <property type="evidence" value="ECO:0007669"/>
    <property type="project" value="InterPro"/>
</dbReference>
<dbReference type="FunFam" id="3.40.50.2000:FF:000050">
    <property type="entry name" value="UDP-glucuronosyltransferase"/>
    <property type="match status" value="1"/>
</dbReference>
<keyword evidence="5" id="KW-0732">Signal</keyword>
<evidence type="ECO:0000256" key="1">
    <source>
        <dbReference type="ARBA" id="ARBA00009995"/>
    </source>
</evidence>
<name>A0AAD5KQ51_9CRUS</name>
<evidence type="ECO:0000313" key="7">
    <source>
        <dbReference type="Proteomes" id="UP000820818"/>
    </source>
</evidence>
<feature type="chain" id="PRO_5042174307" evidence="5">
    <location>
        <begin position="23"/>
        <end position="516"/>
    </location>
</feature>
<organism evidence="6 7">
    <name type="scientific">Daphnia sinensis</name>
    <dbReference type="NCBI Taxonomy" id="1820382"/>
    <lineage>
        <taxon>Eukaryota</taxon>
        <taxon>Metazoa</taxon>
        <taxon>Ecdysozoa</taxon>
        <taxon>Arthropoda</taxon>
        <taxon>Crustacea</taxon>
        <taxon>Branchiopoda</taxon>
        <taxon>Diplostraca</taxon>
        <taxon>Cladocera</taxon>
        <taxon>Anomopoda</taxon>
        <taxon>Daphniidae</taxon>
        <taxon>Daphnia</taxon>
        <taxon>Daphnia similis group</taxon>
    </lineage>
</organism>
<proteinExistence type="inferred from homology"/>
<dbReference type="SUPFAM" id="SSF53756">
    <property type="entry name" value="UDP-Glycosyltransferase/glycogen phosphorylase"/>
    <property type="match status" value="1"/>
</dbReference>
<evidence type="ECO:0000256" key="3">
    <source>
        <dbReference type="ARBA" id="ARBA00022679"/>
    </source>
</evidence>
<comment type="caution">
    <text evidence="6">The sequence shown here is derived from an EMBL/GenBank/DDBJ whole genome shotgun (WGS) entry which is preliminary data.</text>
</comment>
<protein>
    <submittedName>
        <fullName evidence="6">UDP-glycosyltransferase 208A1</fullName>
    </submittedName>
</protein>
<keyword evidence="7" id="KW-1185">Reference proteome</keyword>
<dbReference type="Proteomes" id="UP000820818">
    <property type="component" value="Linkage Group LG6"/>
</dbReference>
<dbReference type="Pfam" id="PF00201">
    <property type="entry name" value="UDPGT"/>
    <property type="match status" value="1"/>
</dbReference>